<dbReference type="Proteomes" id="UP000267606">
    <property type="component" value="Unassembled WGS sequence"/>
</dbReference>
<reference evidence="7" key="1">
    <citation type="submission" date="2016-06" db="UniProtKB">
        <authorList>
            <consortium name="WormBaseParasite"/>
        </authorList>
    </citation>
    <scope>IDENTIFICATION</scope>
</reference>
<dbReference type="PROSITE" id="PS52035">
    <property type="entry name" value="PEPTIDASE_M14"/>
    <property type="match status" value="1"/>
</dbReference>
<reference evidence="5 6" key="2">
    <citation type="submission" date="2018-11" db="EMBL/GenBank/DDBJ databases">
        <authorList>
            <consortium name="Pathogen Informatics"/>
        </authorList>
    </citation>
    <scope>NUCLEOTIDE SEQUENCE [LARGE SCALE GENOMIC DNA]</scope>
</reference>
<comment type="cofactor">
    <cofactor evidence="1">
        <name>Zn(2+)</name>
        <dbReference type="ChEBI" id="CHEBI:29105"/>
    </cofactor>
</comment>
<evidence type="ECO:0000256" key="1">
    <source>
        <dbReference type="ARBA" id="ARBA00001947"/>
    </source>
</evidence>
<dbReference type="PANTHER" id="PTHR11705:SF54">
    <property type="entry name" value="SHKT DOMAIN-CONTAINING PROTEIN"/>
    <property type="match status" value="1"/>
</dbReference>
<organism evidence="7">
    <name type="scientific">Onchocerca flexuosa</name>
    <dbReference type="NCBI Taxonomy" id="387005"/>
    <lineage>
        <taxon>Eukaryota</taxon>
        <taxon>Metazoa</taxon>
        <taxon>Ecdysozoa</taxon>
        <taxon>Nematoda</taxon>
        <taxon>Chromadorea</taxon>
        <taxon>Rhabditida</taxon>
        <taxon>Spirurina</taxon>
        <taxon>Spiruromorpha</taxon>
        <taxon>Filarioidea</taxon>
        <taxon>Onchocercidae</taxon>
        <taxon>Onchocerca</taxon>
    </lineage>
</organism>
<dbReference type="SUPFAM" id="SSF53187">
    <property type="entry name" value="Zn-dependent exopeptidases"/>
    <property type="match status" value="1"/>
</dbReference>
<dbReference type="InterPro" id="IPR000834">
    <property type="entry name" value="Peptidase_M14"/>
</dbReference>
<dbReference type="AlphaFoldDB" id="A0A183HNM7"/>
<evidence type="ECO:0000313" key="7">
    <source>
        <dbReference type="WBParaSite" id="OFLC_0000908801-mRNA-1"/>
    </source>
</evidence>
<keyword evidence="6" id="KW-1185">Reference proteome</keyword>
<dbReference type="GO" id="GO:0005615">
    <property type="term" value="C:extracellular space"/>
    <property type="evidence" value="ECO:0007669"/>
    <property type="project" value="TreeGrafter"/>
</dbReference>
<dbReference type="STRING" id="387005.A0A183HNM7"/>
<gene>
    <name evidence="5" type="ORF">OFLC_LOCUS9086</name>
</gene>
<comment type="similarity">
    <text evidence="2 3">Belongs to the peptidase M14 family.</text>
</comment>
<dbReference type="GO" id="GO:0008270">
    <property type="term" value="F:zinc ion binding"/>
    <property type="evidence" value="ECO:0007669"/>
    <property type="project" value="InterPro"/>
</dbReference>
<dbReference type="EMBL" id="UZAJ01010788">
    <property type="protein sequence ID" value="VDO58649.1"/>
    <property type="molecule type" value="Genomic_DNA"/>
</dbReference>
<evidence type="ECO:0000313" key="5">
    <source>
        <dbReference type="EMBL" id="VDO58649.1"/>
    </source>
</evidence>
<evidence type="ECO:0000259" key="4">
    <source>
        <dbReference type="PROSITE" id="PS52035"/>
    </source>
</evidence>
<dbReference type="PANTHER" id="PTHR11705">
    <property type="entry name" value="PROTEASE FAMILY M14 CARBOXYPEPTIDASE A,B"/>
    <property type="match status" value="1"/>
</dbReference>
<sequence>MQEVAIIQNSLDKFKFMLRSKSIRLMYEREGKPRNENLQNFSTKNTSIMDFFSKRLKDGISSSRNKAKYQFGDYHSYDTIISWLDDIESFYPDMAKVFTIGQTFEGRKIKGIKVL</sequence>
<comment type="caution">
    <text evidence="3">Lacks conserved residue(s) required for the propagation of feature annotation.</text>
</comment>
<protein>
    <submittedName>
        <fullName evidence="7">Peptidase_M14 domain-containing protein</fullName>
    </submittedName>
</protein>
<dbReference type="WBParaSite" id="OFLC_0000908801-mRNA-1">
    <property type="protein sequence ID" value="OFLC_0000908801-mRNA-1"/>
    <property type="gene ID" value="OFLC_0000908801"/>
</dbReference>
<dbReference type="Gene3D" id="3.40.630.10">
    <property type="entry name" value="Zn peptidases"/>
    <property type="match status" value="1"/>
</dbReference>
<evidence type="ECO:0000256" key="3">
    <source>
        <dbReference type="PROSITE-ProRule" id="PRU01379"/>
    </source>
</evidence>
<accession>A0A183HNM7</accession>
<dbReference type="Pfam" id="PF00246">
    <property type="entry name" value="Peptidase_M14"/>
    <property type="match status" value="1"/>
</dbReference>
<evidence type="ECO:0000256" key="2">
    <source>
        <dbReference type="ARBA" id="ARBA00005988"/>
    </source>
</evidence>
<proteinExistence type="inferred from homology"/>
<feature type="domain" description="Peptidase M14" evidence="4">
    <location>
        <begin position="73"/>
        <end position="115"/>
    </location>
</feature>
<dbReference type="GO" id="GO:0006508">
    <property type="term" value="P:proteolysis"/>
    <property type="evidence" value="ECO:0007669"/>
    <property type="project" value="InterPro"/>
</dbReference>
<dbReference type="GO" id="GO:0004181">
    <property type="term" value="F:metallocarboxypeptidase activity"/>
    <property type="evidence" value="ECO:0007669"/>
    <property type="project" value="InterPro"/>
</dbReference>
<evidence type="ECO:0000313" key="6">
    <source>
        <dbReference type="Proteomes" id="UP000267606"/>
    </source>
</evidence>
<name>A0A183HNM7_9BILA</name>